<feature type="region of interest" description="Disordered" evidence="1">
    <location>
        <begin position="145"/>
        <end position="167"/>
    </location>
</feature>
<dbReference type="Gene3D" id="3.60.21.10">
    <property type="match status" value="1"/>
</dbReference>
<evidence type="ECO:0000313" key="3">
    <source>
        <dbReference type="EMBL" id="AEH08001.1"/>
    </source>
</evidence>
<proteinExistence type="predicted"/>
<dbReference type="Proteomes" id="UP000001549">
    <property type="component" value="Chromosome"/>
</dbReference>
<evidence type="ECO:0008006" key="5">
    <source>
        <dbReference type="Google" id="ProtNLM"/>
    </source>
</evidence>
<reference evidence="3 4" key="1">
    <citation type="submission" date="2011-05" db="EMBL/GenBank/DDBJ databases">
        <title>Complete sequence of chromosome of Frankia symbiont of Datisca glomerata.</title>
        <authorList>
            <consortium name="US DOE Joint Genome Institute"/>
            <person name="Lucas S."/>
            <person name="Han J."/>
            <person name="Lapidus A."/>
            <person name="Cheng J.-F."/>
            <person name="Goodwin L."/>
            <person name="Pitluck S."/>
            <person name="Peters L."/>
            <person name="Mikhailova N."/>
            <person name="Chertkov O."/>
            <person name="Teshima H."/>
            <person name="Han C."/>
            <person name="Tapia R."/>
            <person name="Land M."/>
            <person name="Hauser L."/>
            <person name="Kyrpides N."/>
            <person name="Ivanova N."/>
            <person name="Pagani I."/>
            <person name="Berry A."/>
            <person name="Pawlowski K."/>
            <person name="Persson T."/>
            <person name="Vanden Heuvel B."/>
            <person name="Benson D."/>
            <person name="Woyke T."/>
        </authorList>
    </citation>
    <scope>NUCLEOTIDE SEQUENCE [LARGE SCALE GENOMIC DNA]</scope>
    <source>
        <strain evidence="4">4085684</strain>
    </source>
</reference>
<protein>
    <recommendedName>
        <fullName evidence="5">Metallophosphoesterase</fullName>
    </recommendedName>
</protein>
<dbReference type="EMBL" id="CP002801">
    <property type="protein sequence ID" value="AEH08001.1"/>
    <property type="molecule type" value="Genomic_DNA"/>
</dbReference>
<feature type="transmembrane region" description="Helical" evidence="2">
    <location>
        <begin position="460"/>
        <end position="485"/>
    </location>
</feature>
<dbReference type="RefSeq" id="WP_013871993.1">
    <property type="nucleotide sequence ID" value="NC_015656.1"/>
</dbReference>
<evidence type="ECO:0000256" key="2">
    <source>
        <dbReference type="SAM" id="Phobius"/>
    </source>
</evidence>
<dbReference type="eggNOG" id="COG1409">
    <property type="taxonomic scope" value="Bacteria"/>
</dbReference>
<accession>F8B1M9</accession>
<organism evidence="3 4">
    <name type="scientific">Candidatus Protofrankia datiscae</name>
    <dbReference type="NCBI Taxonomy" id="2716812"/>
    <lineage>
        <taxon>Bacteria</taxon>
        <taxon>Bacillati</taxon>
        <taxon>Actinomycetota</taxon>
        <taxon>Actinomycetes</taxon>
        <taxon>Frankiales</taxon>
        <taxon>Frankiaceae</taxon>
        <taxon>Protofrankia</taxon>
    </lineage>
</organism>
<keyword evidence="4" id="KW-1185">Reference proteome</keyword>
<evidence type="ECO:0000256" key="1">
    <source>
        <dbReference type="SAM" id="MobiDB-lite"/>
    </source>
</evidence>
<dbReference type="InterPro" id="IPR029052">
    <property type="entry name" value="Metallo-depent_PP-like"/>
</dbReference>
<dbReference type="SUPFAM" id="SSF56300">
    <property type="entry name" value="Metallo-dependent phosphatases"/>
    <property type="match status" value="1"/>
</dbReference>
<dbReference type="PANTHER" id="PTHR34211:SF3">
    <property type="entry name" value="CALCINEURIN-LIKE METALLO-PHOSPHOESTERASE SUPERFAMILY PROTEIN"/>
    <property type="match status" value="1"/>
</dbReference>
<dbReference type="STRING" id="656024.FsymDg_0452"/>
<name>F8B1M9_9ACTN</name>
<keyword evidence="2" id="KW-0472">Membrane</keyword>
<keyword evidence="2" id="KW-1133">Transmembrane helix</keyword>
<dbReference type="HOGENOM" id="CLU_008143_0_0_11"/>
<dbReference type="AlphaFoldDB" id="F8B1M9"/>
<dbReference type="KEGG" id="fsy:FsymDg_0452"/>
<feature type="transmembrane region" description="Helical" evidence="2">
    <location>
        <begin position="376"/>
        <end position="400"/>
    </location>
</feature>
<gene>
    <name evidence="3" type="ordered locus">FsymDg_0452</name>
</gene>
<sequence>MSGTPPRPADDSEQALGFVRASMSRWLSPTLLLGTAVRVGISEVLGSYADKREAMAALPAAPATDLSDQDELWFDYVSDLGDGFDSTYTVASLLAAPGLQLAGSPTPRGQLLVMGGDQCYPTPSITGYENKLIGPYRAALPTVASPTVASPTAPPGTDEQPAQSARSAQPKLFVVPGNHDWYDGLTAFMRVFCQRSTIGGWRTEQTRSYFAVKLPHRWWLLGIDIQFDSYIDDPQRRYFLDVAEQMRPGDAVILCSAKPSWVSTGEGNAEAFAVLDYFERTVIRKAGAQVRVSLAGDLHHYARYRQVDGDTQKFTAGGGGAYLSATHHLPQHLTLPPPASRAPSRTDPPAHYQLETSFPDARTSRRLAAGIVRLPAFAPGLAGLLGGIHLLLALVIGATASAGRPKATGRLDAIADGLRDAGTGDLFAGLVDNVPGLALSLGVLGAGVALTKSGRTARGLAVGAAHGLAQLLLAVALLAAVVAVVDPLPDTWLLAGVLPLVTVLGGLAAIELLAGYLWLADRFAGLNTNELFAAQGIADYKNLLRLHIGPDGSLTIYPVGIRRVPKRWRFTPHAVSGAPWFTPVDRQVEPFLIEPPVSIAHGGPPAVPSQHARGDDVEPTSS</sequence>
<dbReference type="PANTHER" id="PTHR34211">
    <property type="entry name" value="CALCINEURIN-LIKE METALLO-PHOSPHOESTERASE SUPERFAMILY PROTEIN"/>
    <property type="match status" value="1"/>
</dbReference>
<feature type="region of interest" description="Disordered" evidence="1">
    <location>
        <begin position="600"/>
        <end position="622"/>
    </location>
</feature>
<evidence type="ECO:0000313" key="4">
    <source>
        <dbReference type="Proteomes" id="UP000001549"/>
    </source>
</evidence>
<feature type="transmembrane region" description="Helical" evidence="2">
    <location>
        <begin position="491"/>
        <end position="519"/>
    </location>
</feature>
<keyword evidence="2" id="KW-0812">Transmembrane</keyword>